<evidence type="ECO:0000256" key="1">
    <source>
        <dbReference type="SAM" id="Coils"/>
    </source>
</evidence>
<dbReference type="VEuPathDB" id="FungiDB:SPRG_01904"/>
<name>A0A067D2W9_SAPPC</name>
<protein>
    <submittedName>
        <fullName evidence="2">Uncharacterized protein</fullName>
    </submittedName>
</protein>
<feature type="coiled-coil region" evidence="1">
    <location>
        <begin position="1508"/>
        <end position="1625"/>
    </location>
</feature>
<feature type="coiled-coil region" evidence="1">
    <location>
        <begin position="286"/>
        <end position="327"/>
    </location>
</feature>
<gene>
    <name evidence="2" type="ORF">SPRG_01904</name>
</gene>
<feature type="coiled-coil region" evidence="1">
    <location>
        <begin position="11"/>
        <end position="80"/>
    </location>
</feature>
<dbReference type="EMBL" id="KK583193">
    <property type="protein sequence ID" value="KDO33091.1"/>
    <property type="molecule type" value="Genomic_DNA"/>
</dbReference>
<dbReference type="Proteomes" id="UP000030745">
    <property type="component" value="Unassembled WGS sequence"/>
</dbReference>
<keyword evidence="1" id="KW-0175">Coiled coil</keyword>
<dbReference type="RefSeq" id="XP_012195860.1">
    <property type="nucleotide sequence ID" value="XM_012340470.1"/>
</dbReference>
<dbReference type="GeneID" id="24124482"/>
<sequence>MEPAWRNAECVTSLYDRLRDLELRNAELEAEVLQWRETSKAARTSDATASVDLSRVLRERDEWRERFQAQEDTSRRLETKLSTICKEHAEQIAKWKERTVFDPNEPKRIALCMTSLQKTLDARLEENEAMVQRLRTAHAQQKTLAEDNHALRDRLAEHVAFVEHHRRHLLRSLVDKQHRSWIHAAWCQWLRRHWQTQLRDDIQARDATTEALAEAERATREAHYARVDMIARWRTLNRCTLESSFQCWRASHHRLCVLRRVLNRCTRRSVWCALQSWRRTQHEDALAAKDASVAELEAALRDAKAQHERAQAELEAATTRIASSEEALDAQAVATDHERHVEAARHQVLTQRLANQRWQALHVRRLQDVLLAWRCRTQQRTSLRTRKTQWQRHQAHYALHMWHARARLRRYCEPLYWHFAMRRHLRHTRLCFGAWKMKAMHAKHRRQRVATLVHRRATAVYLRSSWLHWCAHVAQRCMHRTYLVRLVQRKCVRLVQLAVHRWKMHRAACEKRGDRVRALLLQVLAQEAHVRQYNTYHRWAALTAHRQCVGGFTEQQAQRSARRLAQRMWSAWRQYVGQKERRRDELRRLVAAYRVRRPLYAGWTPDVAQRDEAMASLRATLAVTEADVVAAHAAIATLETEMACIAADGAASASTAATLAQRMSTLENCLMAREEAAQHHLACAMHDHGQMIMCLEDYAMRLWRATDETTQWQAMHALATRAHTSTIEQLETVRDQLVATVARKALQIWLQKSIVFLFNRWKSFVKQRRASADRLRYLLRLCHTNVLQRTFGSWKEFRVRRVQQAAILGRWQSLHAASLLRSTYKAWVSRVLSAKYLGHLMRTLGSAFQHTSLSHLFSVWHTWVAERQCTRRVLDRALQIVVAYRLRKGLAEWSATAERLGAERYATQLALGAATLQKAYTAALQRHWFASWVDHATKLKHDRLLLLRCATRLRHLSVGWTFNAWRDHSLTRIALATFETRRAALQMRQTQQHQRRCFVAWAQHMLDRRMRQRLYAAADGLHLRRTFQRWRRAAYKHGYVRYLVRRVEHRHYRSAWVLWLRGMAARDVAQLQATWGATVATLQAELACVQTSSTAATADLAATHEATCKSLHAALHGRSACLAAYVAKTRHAQHLRRCFRAWSHVVRCDVQATAATVACFQRRQADRIGSIVLQHWRVYTKWRQRCSRLARKFQTRHLARAVAQWHAQTATKLVLVRVMACLGRRGLGLKRLAWRHWLLVVVVRRLAETHATALDRERRLSMDAGASASVAANRDVVAWKRKWAISLVVSRMRWSWHRRQMASFQQWQQTTSKVAWQAQTTRASQLRESAFGVELQAALASAKAAHVQAMEALVGPLRTLWHALFRAKSIEALLDGVVAGVLPHAAGCLWLANPANDELWSKANDAVVAVPSHMGPALGVVQMACDASAPATDMYVLCHAAAFAIECILSDVLKHNKAKGDTRATLTKVFKQHRNWRLYYTDLARRFSTLQADHTALQAAKALRDDDVASLEHRITTAERRHRAAESQLHERIAAKQAQLEETISALEAALIAREDAVVDLRHDVEAKSAKLRQYKAALQSYRARARSETLPKEDSGSAQRAAEISNLRNQLGRAQADAQFLAKAIAHAMLHDGSLPRSMEAEVLRICSAQTA</sequence>
<dbReference type="OrthoDB" id="62542at2759"/>
<dbReference type="OMA" id="ATHEATC"/>
<organism evidence="2 3">
    <name type="scientific">Saprolegnia parasitica (strain CBS 223.65)</name>
    <dbReference type="NCBI Taxonomy" id="695850"/>
    <lineage>
        <taxon>Eukaryota</taxon>
        <taxon>Sar</taxon>
        <taxon>Stramenopiles</taxon>
        <taxon>Oomycota</taxon>
        <taxon>Saprolegniomycetes</taxon>
        <taxon>Saprolegniales</taxon>
        <taxon>Saprolegniaceae</taxon>
        <taxon>Saprolegnia</taxon>
    </lineage>
</organism>
<proteinExistence type="predicted"/>
<evidence type="ECO:0000313" key="3">
    <source>
        <dbReference type="Proteomes" id="UP000030745"/>
    </source>
</evidence>
<keyword evidence="3" id="KW-1185">Reference proteome</keyword>
<reference evidence="2 3" key="1">
    <citation type="journal article" date="2013" name="PLoS Genet.">
        <title>Distinctive expansion of potential virulence genes in the genome of the oomycete fish pathogen Saprolegnia parasitica.</title>
        <authorList>
            <person name="Jiang R.H."/>
            <person name="de Bruijn I."/>
            <person name="Haas B.J."/>
            <person name="Belmonte R."/>
            <person name="Lobach L."/>
            <person name="Christie J."/>
            <person name="van den Ackerveken G."/>
            <person name="Bottin A."/>
            <person name="Bulone V."/>
            <person name="Diaz-Moreno S.M."/>
            <person name="Dumas B."/>
            <person name="Fan L."/>
            <person name="Gaulin E."/>
            <person name="Govers F."/>
            <person name="Grenville-Briggs L.J."/>
            <person name="Horner N.R."/>
            <person name="Levin J.Z."/>
            <person name="Mammella M."/>
            <person name="Meijer H.J."/>
            <person name="Morris P."/>
            <person name="Nusbaum C."/>
            <person name="Oome S."/>
            <person name="Phillips A.J."/>
            <person name="van Rooyen D."/>
            <person name="Rzeszutek E."/>
            <person name="Saraiva M."/>
            <person name="Secombes C.J."/>
            <person name="Seidl M.F."/>
            <person name="Snel B."/>
            <person name="Stassen J.H."/>
            <person name="Sykes S."/>
            <person name="Tripathy S."/>
            <person name="van den Berg H."/>
            <person name="Vega-Arreguin J.C."/>
            <person name="Wawra S."/>
            <person name="Young S.K."/>
            <person name="Zeng Q."/>
            <person name="Dieguez-Uribeondo J."/>
            <person name="Russ C."/>
            <person name="Tyler B.M."/>
            <person name="van West P."/>
        </authorList>
    </citation>
    <scope>NUCLEOTIDE SEQUENCE [LARGE SCALE GENOMIC DNA]</scope>
    <source>
        <strain evidence="2 3">CBS 223.65</strain>
    </source>
</reference>
<dbReference type="KEGG" id="spar:SPRG_01904"/>
<accession>A0A067D2W9</accession>
<evidence type="ECO:0000313" key="2">
    <source>
        <dbReference type="EMBL" id="KDO33091.1"/>
    </source>
</evidence>